<keyword evidence="1" id="KW-0812">Transmembrane</keyword>
<evidence type="ECO:0000313" key="2">
    <source>
        <dbReference type="EMBL" id="RTZ13602.1"/>
    </source>
</evidence>
<organism evidence="2 3">
    <name type="scientific">Vibrio aquaticus</name>
    <dbReference type="NCBI Taxonomy" id="2496559"/>
    <lineage>
        <taxon>Bacteria</taxon>
        <taxon>Pseudomonadati</taxon>
        <taxon>Pseudomonadota</taxon>
        <taxon>Gammaproteobacteria</taxon>
        <taxon>Vibrionales</taxon>
        <taxon>Vibrionaceae</taxon>
        <taxon>Vibrio</taxon>
    </lineage>
</organism>
<dbReference type="AlphaFoldDB" id="A0A432CTR0"/>
<accession>A0A432CTR0</accession>
<protein>
    <submittedName>
        <fullName evidence="2">Uncharacterized protein</fullName>
    </submittedName>
</protein>
<keyword evidence="3" id="KW-1185">Reference proteome</keyword>
<sequence length="252" mass="28938">MNPIDKITEPTFTNSAKGLLTLFCIGLFHAVIGVDLTDAKIAVPWFPTVNFEHVERLGYLYWGIVAYAIYRYCLYNVHVMRRYYFIALGKFLSTTKIGDSFIRQNILDSTVEYNVVMDESGDTPVIKIEHYDDAGSGWEKMAAFDFIYSADYQFEKIECSENPGYQNDDLAFNKANIRKNWGLTYFRDQFDNEAMVSSSIPSPTIKSQLRTAVLLIYLKIVFGSKEVFDLLTPVLLNTFLFLYCIIVFLISL</sequence>
<proteinExistence type="predicted"/>
<feature type="transmembrane region" description="Helical" evidence="1">
    <location>
        <begin position="57"/>
        <end position="74"/>
    </location>
</feature>
<name>A0A432CTR0_9VIBR</name>
<feature type="transmembrane region" description="Helical" evidence="1">
    <location>
        <begin position="227"/>
        <end position="250"/>
    </location>
</feature>
<gene>
    <name evidence="2" type="ORF">EJ063_19540</name>
</gene>
<dbReference type="EMBL" id="RXZH01000018">
    <property type="protein sequence ID" value="RTZ13602.1"/>
    <property type="molecule type" value="Genomic_DNA"/>
</dbReference>
<dbReference type="RefSeq" id="WP_126575958.1">
    <property type="nucleotide sequence ID" value="NZ_RXZH01000018.1"/>
</dbReference>
<reference evidence="2 3" key="1">
    <citation type="submission" date="2018-12" db="EMBL/GenBank/DDBJ databases">
        <title>Vibrio sp. isolated from China Sea.</title>
        <authorList>
            <person name="Li Y."/>
        </authorList>
    </citation>
    <scope>NUCLEOTIDE SEQUENCE [LARGE SCALE GENOMIC DNA]</scope>
    <source>
        <strain evidence="2 3">BEI207</strain>
    </source>
</reference>
<evidence type="ECO:0000313" key="3">
    <source>
        <dbReference type="Proteomes" id="UP000268973"/>
    </source>
</evidence>
<comment type="caution">
    <text evidence="2">The sequence shown here is derived from an EMBL/GenBank/DDBJ whole genome shotgun (WGS) entry which is preliminary data.</text>
</comment>
<dbReference type="OrthoDB" id="5876806at2"/>
<keyword evidence="1" id="KW-1133">Transmembrane helix</keyword>
<evidence type="ECO:0000256" key="1">
    <source>
        <dbReference type="SAM" id="Phobius"/>
    </source>
</evidence>
<keyword evidence="1" id="KW-0472">Membrane</keyword>
<dbReference type="Proteomes" id="UP000268973">
    <property type="component" value="Unassembled WGS sequence"/>
</dbReference>